<evidence type="ECO:0000313" key="2">
    <source>
        <dbReference type="EMBL" id="GAA4326346.1"/>
    </source>
</evidence>
<evidence type="ECO:0000313" key="3">
    <source>
        <dbReference type="Proteomes" id="UP001501725"/>
    </source>
</evidence>
<reference evidence="3" key="1">
    <citation type="journal article" date="2019" name="Int. J. Syst. Evol. Microbiol.">
        <title>The Global Catalogue of Microorganisms (GCM) 10K type strain sequencing project: providing services to taxonomists for standard genome sequencing and annotation.</title>
        <authorList>
            <consortium name="The Broad Institute Genomics Platform"/>
            <consortium name="The Broad Institute Genome Sequencing Center for Infectious Disease"/>
            <person name="Wu L."/>
            <person name="Ma J."/>
        </authorList>
    </citation>
    <scope>NUCLEOTIDE SEQUENCE [LARGE SCALE GENOMIC DNA]</scope>
    <source>
        <strain evidence="3">JCM 17919</strain>
    </source>
</reference>
<organism evidence="2 3">
    <name type="scientific">Flaviaesturariibacter amylovorans</name>
    <dbReference type="NCBI Taxonomy" id="1084520"/>
    <lineage>
        <taxon>Bacteria</taxon>
        <taxon>Pseudomonadati</taxon>
        <taxon>Bacteroidota</taxon>
        <taxon>Chitinophagia</taxon>
        <taxon>Chitinophagales</taxon>
        <taxon>Chitinophagaceae</taxon>
        <taxon>Flaviaestuariibacter</taxon>
    </lineage>
</organism>
<dbReference type="InterPro" id="IPR019587">
    <property type="entry name" value="Polyketide_cyclase/dehydratase"/>
</dbReference>
<accession>A0ABP8GL27</accession>
<dbReference type="InterPro" id="IPR023393">
    <property type="entry name" value="START-like_dom_sf"/>
</dbReference>
<dbReference type="CDD" id="cd07812">
    <property type="entry name" value="SRPBCC"/>
    <property type="match status" value="1"/>
</dbReference>
<keyword evidence="1" id="KW-0472">Membrane</keyword>
<proteinExistence type="predicted"/>
<comment type="caution">
    <text evidence="2">The sequence shown here is derived from an EMBL/GenBank/DDBJ whole genome shotgun (WGS) entry which is preliminary data.</text>
</comment>
<dbReference type="Proteomes" id="UP001501725">
    <property type="component" value="Unassembled WGS sequence"/>
</dbReference>
<keyword evidence="1" id="KW-0812">Transmembrane</keyword>
<keyword evidence="1" id="KW-1133">Transmembrane helix</keyword>
<dbReference type="Pfam" id="PF10604">
    <property type="entry name" value="Polyketide_cyc2"/>
    <property type="match status" value="1"/>
</dbReference>
<keyword evidence="3" id="KW-1185">Reference proteome</keyword>
<evidence type="ECO:0008006" key="4">
    <source>
        <dbReference type="Google" id="ProtNLM"/>
    </source>
</evidence>
<gene>
    <name evidence="2" type="ORF">GCM10023184_14950</name>
</gene>
<evidence type="ECO:0000256" key="1">
    <source>
        <dbReference type="SAM" id="Phobius"/>
    </source>
</evidence>
<dbReference type="RefSeq" id="WP_345254760.1">
    <property type="nucleotide sequence ID" value="NZ_BAABGY010000006.1"/>
</dbReference>
<dbReference type="SUPFAM" id="SSF55961">
    <property type="entry name" value="Bet v1-like"/>
    <property type="match status" value="1"/>
</dbReference>
<protein>
    <recommendedName>
        <fullName evidence="4">SRPBCC family protein</fullName>
    </recommendedName>
</protein>
<dbReference type="Gene3D" id="3.30.530.20">
    <property type="match status" value="1"/>
</dbReference>
<dbReference type="EMBL" id="BAABGY010000006">
    <property type="protein sequence ID" value="GAA4326346.1"/>
    <property type="molecule type" value="Genomic_DNA"/>
</dbReference>
<feature type="transmembrane region" description="Helical" evidence="1">
    <location>
        <begin position="105"/>
        <end position="123"/>
    </location>
</feature>
<sequence>MPRLQDSIHILRPPEAVFDITQDYSRRLEWDTFLVKAELLGGAPRAAVGVRAWCVAHNGLGMETEYVSFRPPRVAAVKMTRGPWLFKDFAGSWNFREAAGGTEVVFVYAYALRFPFVLFGAFARRRLQREVRQRLLDLKAYLEGAEPSGGR</sequence>
<name>A0ABP8GL27_9BACT</name>